<evidence type="ECO:0000256" key="3">
    <source>
        <dbReference type="ARBA" id="ARBA00022448"/>
    </source>
</evidence>
<dbReference type="Proteomes" id="UP001629462">
    <property type="component" value="Unassembled WGS sequence"/>
</dbReference>
<feature type="domain" description="Fe/B12 periplasmic-binding" evidence="6">
    <location>
        <begin position="72"/>
        <end position="346"/>
    </location>
</feature>
<keyword evidence="8" id="KW-1185">Reference proteome</keyword>
<dbReference type="PANTHER" id="PTHR30532">
    <property type="entry name" value="IRON III DICITRATE-BINDING PERIPLASMIC PROTEIN"/>
    <property type="match status" value="1"/>
</dbReference>
<dbReference type="EMBL" id="JAQQDB010000006">
    <property type="protein sequence ID" value="MFM0517530.1"/>
    <property type="molecule type" value="Genomic_DNA"/>
</dbReference>
<dbReference type="SUPFAM" id="SSF53807">
    <property type="entry name" value="Helical backbone' metal receptor"/>
    <property type="match status" value="1"/>
</dbReference>
<accession>A0ABW9CK83</accession>
<evidence type="ECO:0000256" key="5">
    <source>
        <dbReference type="ARBA" id="ARBA00022729"/>
    </source>
</evidence>
<evidence type="ECO:0000313" key="8">
    <source>
        <dbReference type="Proteomes" id="UP001629462"/>
    </source>
</evidence>
<keyword evidence="4" id="KW-0410">Iron transport</keyword>
<dbReference type="InterPro" id="IPR051313">
    <property type="entry name" value="Bact_iron-sidero_bind"/>
</dbReference>
<dbReference type="Gene3D" id="3.40.50.1980">
    <property type="entry name" value="Nitrogenase molybdenum iron protein domain"/>
    <property type="match status" value="2"/>
</dbReference>
<proteinExistence type="inferred from homology"/>
<gene>
    <name evidence="7" type="ORF">PQR08_08885</name>
</gene>
<reference evidence="7 8" key="1">
    <citation type="journal article" date="2024" name="Chem. Sci.">
        <title>Discovery of megapolipeptins by genome mining of a Burkholderiales bacteria collection.</title>
        <authorList>
            <person name="Paulo B.S."/>
            <person name="Recchia M.J.J."/>
            <person name="Lee S."/>
            <person name="Fergusson C.H."/>
            <person name="Romanowski S.B."/>
            <person name="Hernandez A."/>
            <person name="Krull N."/>
            <person name="Liu D.Y."/>
            <person name="Cavanagh H."/>
            <person name="Bos A."/>
            <person name="Gray C.A."/>
            <person name="Murphy B.T."/>
            <person name="Linington R.G."/>
            <person name="Eustaquio A.S."/>
        </authorList>
    </citation>
    <scope>NUCLEOTIDE SEQUENCE [LARGE SCALE GENOMIC DNA]</scope>
    <source>
        <strain evidence="7 8">RL17-374-BIF-D</strain>
    </source>
</reference>
<comment type="caution">
    <text evidence="7">The sequence shown here is derived from an EMBL/GenBank/DDBJ whole genome shotgun (WGS) entry which is preliminary data.</text>
</comment>
<keyword evidence="3" id="KW-0813">Transport</keyword>
<evidence type="ECO:0000256" key="2">
    <source>
        <dbReference type="ARBA" id="ARBA00008814"/>
    </source>
</evidence>
<name>A0ABW9CK83_9BURK</name>
<evidence type="ECO:0000313" key="7">
    <source>
        <dbReference type="EMBL" id="MFM0517530.1"/>
    </source>
</evidence>
<keyword evidence="4" id="KW-0408">Iron</keyword>
<comment type="subcellular location">
    <subcellularLocation>
        <location evidence="1">Cell envelope</location>
    </subcellularLocation>
</comment>
<evidence type="ECO:0000256" key="4">
    <source>
        <dbReference type="ARBA" id="ARBA00022496"/>
    </source>
</evidence>
<dbReference type="Pfam" id="PF01497">
    <property type="entry name" value="Peripla_BP_2"/>
    <property type="match status" value="1"/>
</dbReference>
<dbReference type="CDD" id="cd01146">
    <property type="entry name" value="FhuD"/>
    <property type="match status" value="1"/>
</dbReference>
<organism evidence="7 8">
    <name type="scientific">Caballeronia jiangsuensis</name>
    <dbReference type="NCBI Taxonomy" id="1458357"/>
    <lineage>
        <taxon>Bacteria</taxon>
        <taxon>Pseudomonadati</taxon>
        <taxon>Pseudomonadota</taxon>
        <taxon>Betaproteobacteria</taxon>
        <taxon>Burkholderiales</taxon>
        <taxon>Burkholderiaceae</taxon>
        <taxon>Caballeronia</taxon>
    </lineage>
</organism>
<dbReference type="PROSITE" id="PS50983">
    <property type="entry name" value="FE_B12_PBP"/>
    <property type="match status" value="1"/>
</dbReference>
<keyword evidence="5" id="KW-0732">Signal</keyword>
<keyword evidence="4" id="KW-0406">Ion transport</keyword>
<comment type="similarity">
    <text evidence="2">Belongs to the bacterial solute-binding protein 8 family.</text>
</comment>
<evidence type="ECO:0000256" key="1">
    <source>
        <dbReference type="ARBA" id="ARBA00004196"/>
    </source>
</evidence>
<dbReference type="PANTHER" id="PTHR30532:SF1">
    <property type="entry name" value="IRON(3+)-HYDROXAMATE-BINDING PROTEIN FHUD"/>
    <property type="match status" value="1"/>
</dbReference>
<evidence type="ECO:0000259" key="6">
    <source>
        <dbReference type="PROSITE" id="PS50983"/>
    </source>
</evidence>
<sequence length="350" mass="37941">MRKLPAAFDDARRRTRVAGRHPLKRAVSFAACLCIAFAGRHAFADESKACAPLAGNPTVSQFSKTMTVHPKRIVVLEFMFAEDVAALGMTPVGVVDPEYYDGWIGYDSARFKGVPTVGTRQEPSLEAIASTQPDLIIGVGYRHAPIFAALDRIAPTVLFQFSPDVENGNGDGARTQLEWTRSIFHTIACMTGREQQARDADAKLDAGLARDAARLKEAGLTGTRFALLQELGLPDRYWAYTGNSTAAGVARALGVRLWPEKPTREGTVYLTSADFLKQPDVAVLFVTTSGADAPVDTKLDSPVWRFVPAKKEGRVTLVEPNIWGFGGPMSALRLGDVITEKLLALPRTAP</sequence>
<protein>
    <submittedName>
        <fullName evidence="7">Iron-siderophore ABC transporter substrate-binding protein</fullName>
    </submittedName>
</protein>
<dbReference type="InterPro" id="IPR002491">
    <property type="entry name" value="ABC_transptr_periplasmic_BD"/>
</dbReference>